<accession>A0ABQ3Z005</accession>
<evidence type="ECO:0000256" key="1">
    <source>
        <dbReference type="SAM" id="Phobius"/>
    </source>
</evidence>
<feature type="transmembrane region" description="Helical" evidence="1">
    <location>
        <begin position="122"/>
        <end position="142"/>
    </location>
</feature>
<dbReference type="RefSeq" id="WP_203728893.1">
    <property type="nucleotide sequence ID" value="NZ_BAAATX010000010.1"/>
</dbReference>
<evidence type="ECO:0008006" key="4">
    <source>
        <dbReference type="Google" id="ProtNLM"/>
    </source>
</evidence>
<feature type="transmembrane region" description="Helical" evidence="1">
    <location>
        <begin position="176"/>
        <end position="201"/>
    </location>
</feature>
<dbReference type="Proteomes" id="UP000637628">
    <property type="component" value="Unassembled WGS sequence"/>
</dbReference>
<keyword evidence="1" id="KW-0812">Transmembrane</keyword>
<organism evidence="2 3">
    <name type="scientific">Paractinoplanes durhamensis</name>
    <dbReference type="NCBI Taxonomy" id="113563"/>
    <lineage>
        <taxon>Bacteria</taxon>
        <taxon>Bacillati</taxon>
        <taxon>Actinomycetota</taxon>
        <taxon>Actinomycetes</taxon>
        <taxon>Micromonosporales</taxon>
        <taxon>Micromonosporaceae</taxon>
        <taxon>Paractinoplanes</taxon>
    </lineage>
</organism>
<name>A0ABQ3Z005_9ACTN</name>
<feature type="transmembrane region" description="Helical" evidence="1">
    <location>
        <begin position="346"/>
        <end position="367"/>
    </location>
</feature>
<comment type="caution">
    <text evidence="2">The sequence shown here is derived from an EMBL/GenBank/DDBJ whole genome shotgun (WGS) entry which is preliminary data.</text>
</comment>
<feature type="transmembrane region" description="Helical" evidence="1">
    <location>
        <begin position="263"/>
        <end position="283"/>
    </location>
</feature>
<feature type="transmembrane region" description="Helical" evidence="1">
    <location>
        <begin position="207"/>
        <end position="224"/>
    </location>
</feature>
<sequence length="556" mass="59587">MSTLEIDHAAPPRKARPAGLIAAGAAGVVVLVAVVLTALASLNGDVTYALGGLETAGLGGVSVWDVFVARPLAYRLLMNVLDFTNSHDMAFTHRLIRAETDLLVAAVGVLLFVGLRRHLDKRAAAGIAFATGLALVVAPPWHFLEPDWMAALAAVVAVGAGLAPRRDWLGGLLGGAGAVLVIAVKLATVPIALLALLAIAVLSRRRAGWATAATAVLAVVWYLTTKHFLPWEWIWLKDQADLVADSPIHHGLRWRDFQELWRGLGDATVLSPVIAVAPAAFAALIRRVPDVRMRWLGVAVAVVAAGLSVASAYGQAEFYMYHYAIVPVLAAAVWGAAFALCPGARLPLAGFTLMFAAVSFVALRFPAGWRRHNFALVENGYLLAAVLAAVVVWFVAARSVPWPAGIVALTVALLPPVLLGAPYAFSTYDYKISAARPSAGVYGEVSERIGRDTPVLYLAFGAINHAMGNPTTCRYPSPQWLQRGTWIESVRDYRSYADNLACLTNDQQARYLVVQTDWFKLDKAPPDVKELLDARFDCSATARLKNTGNLIVCPAR</sequence>
<protein>
    <recommendedName>
        <fullName evidence="4">Glycosyltransferase RgtA/B/C/D-like domain-containing protein</fullName>
    </recommendedName>
</protein>
<feature type="transmembrane region" description="Helical" evidence="1">
    <location>
        <begin position="402"/>
        <end position="425"/>
    </location>
</feature>
<keyword evidence="1" id="KW-1133">Transmembrane helix</keyword>
<feature type="transmembrane region" description="Helical" evidence="1">
    <location>
        <begin position="20"/>
        <end position="42"/>
    </location>
</feature>
<feature type="transmembrane region" description="Helical" evidence="1">
    <location>
        <begin position="379"/>
        <end position="396"/>
    </location>
</feature>
<reference evidence="2 3" key="1">
    <citation type="submission" date="2021-01" db="EMBL/GenBank/DDBJ databases">
        <title>Whole genome shotgun sequence of Actinoplanes durhamensis NBRC 14914.</title>
        <authorList>
            <person name="Komaki H."/>
            <person name="Tamura T."/>
        </authorList>
    </citation>
    <scope>NUCLEOTIDE SEQUENCE [LARGE SCALE GENOMIC DNA]</scope>
    <source>
        <strain evidence="2 3">NBRC 14914</strain>
    </source>
</reference>
<keyword evidence="1" id="KW-0472">Membrane</keyword>
<evidence type="ECO:0000313" key="2">
    <source>
        <dbReference type="EMBL" id="GIE03172.1"/>
    </source>
</evidence>
<dbReference type="EMBL" id="BOML01000036">
    <property type="protein sequence ID" value="GIE03172.1"/>
    <property type="molecule type" value="Genomic_DNA"/>
</dbReference>
<feature type="transmembrane region" description="Helical" evidence="1">
    <location>
        <begin position="295"/>
        <end position="313"/>
    </location>
</feature>
<feature type="transmembrane region" description="Helical" evidence="1">
    <location>
        <begin position="95"/>
        <end position="115"/>
    </location>
</feature>
<evidence type="ECO:0000313" key="3">
    <source>
        <dbReference type="Proteomes" id="UP000637628"/>
    </source>
</evidence>
<keyword evidence="3" id="KW-1185">Reference proteome</keyword>
<proteinExistence type="predicted"/>
<gene>
    <name evidence="2" type="ORF">Adu01nite_45220</name>
</gene>
<feature type="transmembrane region" description="Helical" evidence="1">
    <location>
        <begin position="320"/>
        <end position="340"/>
    </location>
</feature>